<dbReference type="AlphaFoldDB" id="A0A1I7U325"/>
<organism evidence="1 2">
    <name type="scientific">Caenorhabditis tropicalis</name>
    <dbReference type="NCBI Taxonomy" id="1561998"/>
    <lineage>
        <taxon>Eukaryota</taxon>
        <taxon>Metazoa</taxon>
        <taxon>Ecdysozoa</taxon>
        <taxon>Nematoda</taxon>
        <taxon>Chromadorea</taxon>
        <taxon>Rhabditida</taxon>
        <taxon>Rhabditina</taxon>
        <taxon>Rhabditomorpha</taxon>
        <taxon>Rhabditoidea</taxon>
        <taxon>Rhabditidae</taxon>
        <taxon>Peloderinae</taxon>
        <taxon>Caenorhabditis</taxon>
    </lineage>
</organism>
<reference evidence="2" key="1">
    <citation type="submission" date="2016-11" db="UniProtKB">
        <authorList>
            <consortium name="WormBaseParasite"/>
        </authorList>
    </citation>
    <scope>IDENTIFICATION</scope>
</reference>
<protein>
    <submittedName>
        <fullName evidence="2">F-box domain-containing protein</fullName>
    </submittedName>
</protein>
<evidence type="ECO:0000313" key="2">
    <source>
        <dbReference type="WBParaSite" id="Csp11.Scaffold629.g14352.t1"/>
    </source>
</evidence>
<dbReference type="WBParaSite" id="Csp11.Scaffold629.g14352.t1">
    <property type="protein sequence ID" value="Csp11.Scaffold629.g14352.t1"/>
    <property type="gene ID" value="Csp11.Scaffold629.g14352"/>
</dbReference>
<dbReference type="STRING" id="1561998.A0A1I7U325"/>
<sequence>MDDEVSVLAQELAKRIENFTITNIEKGRAFGLQQAGINLVDFPPEVLCNIFSFVGKNASNPPPDDFLKYLSVKNERQYEEITSKPRARLMERREMTWADKMKREYAVRNLMMLRGVCTKFEDVINNLMIPGVHFDVLMVDVKIQNRENEVVFFKYGGNGSQYPCTRLRRIQRFNETEFEHIQKFERIRNLHLCDMILTEELFRTIRRLDLTRAEKIRFERIIGVNLNDSMTIPGHIQKFLEDLNSPANVVFNSNEFDPNVVLFGEQRGVERLEHVEEEWNNIGIDEAMFGVRGRENEEVMLMRREIWDVESGEKRHKKIRKSHQHHKINMDVKKFRGQRPINIVHNLLHSKKHSPIVGSEVFPYHTTLGQKKFKRQLEQQFRMKTMNQRAELKAAGEWHMKKIFREMATQPIRGRRSLLDHMKIIKMIVNEKTPLSEQEELSIINQFKETKQREELMKQFPFLEKFHLKSRLYTATVDMQ</sequence>
<name>A0A1I7U325_9PELO</name>
<keyword evidence="1" id="KW-1185">Reference proteome</keyword>
<dbReference type="eggNOG" id="KOG0120">
    <property type="taxonomic scope" value="Eukaryota"/>
</dbReference>
<proteinExistence type="predicted"/>
<dbReference type="Proteomes" id="UP000095282">
    <property type="component" value="Unplaced"/>
</dbReference>
<evidence type="ECO:0000313" key="1">
    <source>
        <dbReference type="Proteomes" id="UP000095282"/>
    </source>
</evidence>
<accession>A0A1I7U325</accession>